<dbReference type="Proteomes" id="UP000030693">
    <property type="component" value="Unassembled WGS sequence"/>
</dbReference>
<name>A0A058Z0D3_FONAL</name>
<keyword evidence="1" id="KW-0489">Methyltransferase</keyword>
<dbReference type="STRING" id="691883.A0A058Z0D3"/>
<dbReference type="AlphaFoldDB" id="A0A058Z0D3"/>
<feature type="domain" description="Methyltransferase" evidence="5">
    <location>
        <begin position="114"/>
        <end position="216"/>
    </location>
</feature>
<dbReference type="EMBL" id="KB932214">
    <property type="protein sequence ID" value="KCV67734.1"/>
    <property type="molecule type" value="Genomic_DNA"/>
</dbReference>
<proteinExistence type="predicted"/>
<feature type="compositionally biased region" description="Low complexity" evidence="4">
    <location>
        <begin position="25"/>
        <end position="38"/>
    </location>
</feature>
<dbReference type="GO" id="GO:0032259">
    <property type="term" value="P:methylation"/>
    <property type="evidence" value="ECO:0007669"/>
    <property type="project" value="UniProtKB-KW"/>
</dbReference>
<dbReference type="RefSeq" id="XP_009497918.1">
    <property type="nucleotide sequence ID" value="XM_009499643.1"/>
</dbReference>
<keyword evidence="2" id="KW-0808">Transferase</keyword>
<dbReference type="PANTHER" id="PTHR43464:SF19">
    <property type="entry name" value="UBIQUINONE BIOSYNTHESIS O-METHYLTRANSFERASE, MITOCHONDRIAL"/>
    <property type="match status" value="1"/>
</dbReference>
<evidence type="ECO:0000256" key="4">
    <source>
        <dbReference type="SAM" id="MobiDB-lite"/>
    </source>
</evidence>
<keyword evidence="3" id="KW-0949">S-adenosyl-L-methionine</keyword>
<dbReference type="GO" id="GO:0008168">
    <property type="term" value="F:methyltransferase activity"/>
    <property type="evidence" value="ECO:0007669"/>
    <property type="project" value="UniProtKB-KW"/>
</dbReference>
<evidence type="ECO:0000259" key="5">
    <source>
        <dbReference type="Pfam" id="PF13649"/>
    </source>
</evidence>
<reference evidence="6" key="1">
    <citation type="submission" date="2013-04" db="EMBL/GenBank/DDBJ databases">
        <title>The Genome Sequence of Fonticula alba ATCC 38817.</title>
        <authorList>
            <consortium name="The Broad Institute Genomics Platform"/>
            <person name="Russ C."/>
            <person name="Cuomo C."/>
            <person name="Burger G."/>
            <person name="Gray M.W."/>
            <person name="Holland P.W.H."/>
            <person name="King N."/>
            <person name="Lang F.B.F."/>
            <person name="Roger A.J."/>
            <person name="Ruiz-Trillo I."/>
            <person name="Brown M."/>
            <person name="Walker B."/>
            <person name="Young S."/>
            <person name="Zeng Q."/>
            <person name="Gargeya S."/>
            <person name="Fitzgerald M."/>
            <person name="Haas B."/>
            <person name="Abouelleil A."/>
            <person name="Allen A.W."/>
            <person name="Alvarado L."/>
            <person name="Arachchi H.M."/>
            <person name="Berlin A.M."/>
            <person name="Chapman S.B."/>
            <person name="Gainer-Dewar J."/>
            <person name="Goldberg J."/>
            <person name="Griggs A."/>
            <person name="Gujja S."/>
            <person name="Hansen M."/>
            <person name="Howarth C."/>
            <person name="Imamovic A."/>
            <person name="Ireland A."/>
            <person name="Larimer J."/>
            <person name="McCowan C."/>
            <person name="Murphy C."/>
            <person name="Pearson M."/>
            <person name="Poon T.W."/>
            <person name="Priest M."/>
            <person name="Roberts A."/>
            <person name="Saif S."/>
            <person name="Shea T."/>
            <person name="Sisk P."/>
            <person name="Sykes S."/>
            <person name="Wortman J."/>
            <person name="Nusbaum C."/>
            <person name="Birren B."/>
        </authorList>
    </citation>
    <scope>NUCLEOTIDE SEQUENCE [LARGE SCALE GENOMIC DNA]</scope>
    <source>
        <strain evidence="6">ATCC 38817</strain>
    </source>
</reference>
<keyword evidence="7" id="KW-1185">Reference proteome</keyword>
<dbReference type="SUPFAM" id="SSF53335">
    <property type="entry name" value="S-adenosyl-L-methionine-dependent methyltransferases"/>
    <property type="match status" value="1"/>
</dbReference>
<feature type="region of interest" description="Disordered" evidence="4">
    <location>
        <begin position="17"/>
        <end position="38"/>
    </location>
</feature>
<evidence type="ECO:0000256" key="2">
    <source>
        <dbReference type="ARBA" id="ARBA00022679"/>
    </source>
</evidence>
<sequence>MRNLHAFCSTGDAPWLPAPSAAETSAPGEASAPSRARAPPRLLGFGEVDHTLEKHLQEDWWEDLFDEVYLLTDGDVVEDPAITEREVDLLLQILAGHLPTGACPGSVAGPYHLVDLCCGQGRHALELLRRWPGGLRVTGVDQSATLIGVARERAAAAGATSAAFHVADARAPGALDAAGTPADAVILMGNSLGYSPQSADDSAILRNAAAALRPGGLLVIDVTNGEYMRQNFSPRSWEWLDVPAGGQQSAAPGAGRLAVRSRKLSPCGGMLLSREMVICTGHGLIRDKVYAERMYSQADLDRAAAVHGLVPARPAHFLDGETSARLGADMGMMASRMVLTYCKAAPGEGGTGGV</sequence>
<dbReference type="OrthoDB" id="2013972at2759"/>
<dbReference type="PANTHER" id="PTHR43464">
    <property type="entry name" value="METHYLTRANSFERASE"/>
    <property type="match status" value="1"/>
</dbReference>
<gene>
    <name evidence="6" type="ORF">H696_05843</name>
</gene>
<dbReference type="GeneID" id="20530568"/>
<evidence type="ECO:0000313" key="7">
    <source>
        <dbReference type="Proteomes" id="UP000030693"/>
    </source>
</evidence>
<protein>
    <recommendedName>
        <fullName evidence="5">Methyltransferase domain-containing protein</fullName>
    </recommendedName>
</protein>
<organism evidence="6">
    <name type="scientific">Fonticula alba</name>
    <name type="common">Slime mold</name>
    <dbReference type="NCBI Taxonomy" id="691883"/>
    <lineage>
        <taxon>Eukaryota</taxon>
        <taxon>Rotosphaerida</taxon>
        <taxon>Fonticulaceae</taxon>
        <taxon>Fonticula</taxon>
    </lineage>
</organism>
<evidence type="ECO:0000256" key="1">
    <source>
        <dbReference type="ARBA" id="ARBA00022603"/>
    </source>
</evidence>
<dbReference type="Gene3D" id="3.40.50.150">
    <property type="entry name" value="Vaccinia Virus protein VP39"/>
    <property type="match status" value="1"/>
</dbReference>
<accession>A0A058Z0D3</accession>
<evidence type="ECO:0000256" key="3">
    <source>
        <dbReference type="ARBA" id="ARBA00022691"/>
    </source>
</evidence>
<dbReference type="InterPro" id="IPR041698">
    <property type="entry name" value="Methyltransf_25"/>
</dbReference>
<dbReference type="InterPro" id="IPR029063">
    <property type="entry name" value="SAM-dependent_MTases_sf"/>
</dbReference>
<dbReference type="CDD" id="cd02440">
    <property type="entry name" value="AdoMet_MTases"/>
    <property type="match status" value="1"/>
</dbReference>
<dbReference type="eggNOG" id="ENOG502RB81">
    <property type="taxonomic scope" value="Eukaryota"/>
</dbReference>
<evidence type="ECO:0000313" key="6">
    <source>
        <dbReference type="EMBL" id="KCV67734.1"/>
    </source>
</evidence>
<dbReference type="Pfam" id="PF13649">
    <property type="entry name" value="Methyltransf_25"/>
    <property type="match status" value="1"/>
</dbReference>